<dbReference type="EC" id="1.7.1.17" evidence="6"/>
<dbReference type="EC" id="1.6.5.-" evidence="6"/>
<protein>
    <recommendedName>
        <fullName evidence="6">FMN dependent NADH:quinone oxidoreductase</fullName>
        <ecNumber evidence="6">1.6.5.-</ecNumber>
    </recommendedName>
    <alternativeName>
        <fullName evidence="6">Azo-dye reductase</fullName>
    </alternativeName>
    <alternativeName>
        <fullName evidence="6">FMN-dependent NADH-azo compound oxidoreductase</fullName>
    </alternativeName>
    <alternativeName>
        <fullName evidence="6">FMN-dependent NADH-azoreductase</fullName>
        <ecNumber evidence="6">1.7.1.17</ecNumber>
    </alternativeName>
</protein>
<dbReference type="EMBL" id="CP012606">
    <property type="protein sequence ID" value="ANH76557.1"/>
    <property type="molecule type" value="Genomic_DNA"/>
</dbReference>
<dbReference type="Gene3D" id="3.40.50.360">
    <property type="match status" value="1"/>
</dbReference>
<reference evidence="10 13" key="4">
    <citation type="submission" date="2020-04" db="EMBL/GenBank/DDBJ databases">
        <title>Ralstonia insidiosa genome sequencing and assembly.</title>
        <authorList>
            <person name="Martins R.C.R."/>
            <person name="Perdigao-Neto L.V."/>
            <person name="Levin A.S.S."/>
            <person name="Costa S.F."/>
        </authorList>
    </citation>
    <scope>NUCLEOTIDE SEQUENCE [LARGE SCALE GENOMIC DNA]</scope>
    <source>
        <strain evidence="10 13">5047</strain>
    </source>
</reference>
<dbReference type="RefSeq" id="WP_021192720.1">
    <property type="nucleotide sequence ID" value="NZ_CP012606.1"/>
</dbReference>
<comment type="subunit">
    <text evidence="6">Homodimer.</text>
</comment>
<reference evidence="12" key="2">
    <citation type="submission" date="2016-06" db="EMBL/GenBank/DDBJ databases">
        <authorList>
            <person name="Xu Y."/>
            <person name="Nagy A."/>
            <person name="Yan X."/>
            <person name="Kim S.W."/>
            <person name="Haley B."/>
            <person name="Liu N.T."/>
            <person name="Nou X."/>
        </authorList>
    </citation>
    <scope>NUCLEOTIDE SEQUENCE [LARGE SCALE GENOMIC DNA]</scope>
    <source>
        <strain evidence="12">ATCC 49129</strain>
    </source>
</reference>
<organism evidence="9 12">
    <name type="scientific">Ralstonia insidiosa</name>
    <dbReference type="NCBI Taxonomy" id="190721"/>
    <lineage>
        <taxon>Bacteria</taxon>
        <taxon>Pseudomonadati</taxon>
        <taxon>Pseudomonadota</taxon>
        <taxon>Betaproteobacteria</taxon>
        <taxon>Burkholderiales</taxon>
        <taxon>Burkholderiaceae</taxon>
        <taxon>Ralstonia</taxon>
    </lineage>
</organism>
<evidence type="ECO:0000256" key="2">
    <source>
        <dbReference type="ARBA" id="ARBA00022643"/>
    </source>
</evidence>
<proteinExistence type="inferred from homology"/>
<evidence type="ECO:0000256" key="6">
    <source>
        <dbReference type="HAMAP-Rule" id="MF_01216"/>
    </source>
</evidence>
<dbReference type="PANTHER" id="PTHR43741:SF4">
    <property type="entry name" value="FMN-DEPENDENT NADH:QUINONE OXIDOREDUCTASE"/>
    <property type="match status" value="1"/>
</dbReference>
<accession>A0A192A338</accession>
<comment type="cofactor">
    <cofactor evidence="6">
        <name>FMN</name>
        <dbReference type="ChEBI" id="CHEBI:58210"/>
    </cofactor>
    <text evidence="6">Binds 1 FMN per subunit.</text>
</comment>
<comment type="catalytic activity">
    <reaction evidence="6">
        <text>2 a quinone + NADH + H(+) = 2 a 1,4-benzosemiquinone + NAD(+)</text>
        <dbReference type="Rhea" id="RHEA:65952"/>
        <dbReference type="ChEBI" id="CHEBI:15378"/>
        <dbReference type="ChEBI" id="CHEBI:57540"/>
        <dbReference type="ChEBI" id="CHEBI:57945"/>
        <dbReference type="ChEBI" id="CHEBI:132124"/>
        <dbReference type="ChEBI" id="CHEBI:134225"/>
    </reaction>
</comment>
<comment type="similarity">
    <text evidence="6">Belongs to the azoreductase type 1 family.</text>
</comment>
<keyword evidence="3 6" id="KW-0560">Oxidoreductase</keyword>
<dbReference type="STRING" id="190721.ACS15_4037"/>
<name>A0A192A338_9RALS</name>
<dbReference type="KEGG" id="rin:ACS15_4037"/>
<dbReference type="Proteomes" id="UP000078572">
    <property type="component" value="Chromosome 2"/>
</dbReference>
<feature type="binding site" evidence="6">
    <location>
        <begin position="15"/>
        <end position="17"/>
    </location>
    <ligand>
        <name>FMN</name>
        <dbReference type="ChEBI" id="CHEBI:58210"/>
    </ligand>
</feature>
<keyword evidence="2 6" id="KW-0288">FMN</keyword>
<keyword evidence="12" id="KW-1185">Reference proteome</keyword>
<keyword evidence="1 6" id="KW-0285">Flavoprotein</keyword>
<feature type="binding site" evidence="6">
    <location>
        <position position="9"/>
    </location>
    <ligand>
        <name>FMN</name>
        <dbReference type="ChEBI" id="CHEBI:58210"/>
    </ligand>
</feature>
<dbReference type="SUPFAM" id="SSF52218">
    <property type="entry name" value="Flavoproteins"/>
    <property type="match status" value="1"/>
</dbReference>
<evidence type="ECO:0000313" key="8">
    <source>
        <dbReference type="EMBL" id="ANH76557.1"/>
    </source>
</evidence>
<dbReference type="GO" id="GO:0010181">
    <property type="term" value="F:FMN binding"/>
    <property type="evidence" value="ECO:0007669"/>
    <property type="project" value="UniProtKB-UniRule"/>
</dbReference>
<evidence type="ECO:0000256" key="3">
    <source>
        <dbReference type="ARBA" id="ARBA00023002"/>
    </source>
</evidence>
<sequence length="208" mass="21903">MQVLHIDSSILGDASASRILTAAIVDELRRENPDAIVARRDLAVEAIPHLDGAIAAGFRATGSDDFDDATRAEHARSEALVNELLASDVIVVGAPMYNFSVPSQLKAWVDRVAQAGRTFKYTEKGPAGLAGGKKVIVASTRGGVYSTGPAAGLDFQEAYLKAVFGFFGITDVQFVRAEGLAMGPDARTQAMEAAHTAMRDVVNQAVAA</sequence>
<dbReference type="PANTHER" id="PTHR43741">
    <property type="entry name" value="FMN-DEPENDENT NADH-AZOREDUCTASE 1"/>
    <property type="match status" value="1"/>
</dbReference>
<evidence type="ECO:0000313" key="9">
    <source>
        <dbReference type="EMBL" id="ANJ74686.1"/>
    </source>
</evidence>
<comment type="function">
    <text evidence="6">Quinone reductase that provides resistance to thiol-specific stress caused by electrophilic quinones.</text>
</comment>
<dbReference type="InterPro" id="IPR023048">
    <property type="entry name" value="NADH:quinone_OxRdtase_FMN_depd"/>
</dbReference>
<evidence type="ECO:0000259" key="7">
    <source>
        <dbReference type="Pfam" id="PF02525"/>
    </source>
</evidence>
<evidence type="ECO:0000313" key="12">
    <source>
        <dbReference type="Proteomes" id="UP000078572"/>
    </source>
</evidence>
<dbReference type="Proteomes" id="UP000077927">
    <property type="component" value="Chromosome 2"/>
</dbReference>
<evidence type="ECO:0000256" key="1">
    <source>
        <dbReference type="ARBA" id="ARBA00022630"/>
    </source>
</evidence>
<feature type="domain" description="Flavodoxin-like fold" evidence="7">
    <location>
        <begin position="1"/>
        <end position="200"/>
    </location>
</feature>
<dbReference type="Proteomes" id="UP000575469">
    <property type="component" value="Unassembled WGS sequence"/>
</dbReference>
<feature type="binding site" evidence="6">
    <location>
        <begin position="140"/>
        <end position="143"/>
    </location>
    <ligand>
        <name>FMN</name>
        <dbReference type="ChEBI" id="CHEBI:58210"/>
    </ligand>
</feature>
<evidence type="ECO:0000313" key="13">
    <source>
        <dbReference type="Proteomes" id="UP000575469"/>
    </source>
</evidence>
<comment type="function">
    <text evidence="6">Also exhibits azoreductase activity. Catalyzes the reductive cleavage of the azo bond in aromatic azo compounds to the corresponding amines.</text>
</comment>
<dbReference type="EMBL" id="JABBZM010000001">
    <property type="protein sequence ID" value="NMV36426.1"/>
    <property type="molecule type" value="Genomic_DNA"/>
</dbReference>
<dbReference type="GeneID" id="61528135"/>
<dbReference type="InterPro" id="IPR029039">
    <property type="entry name" value="Flavoprotein-like_sf"/>
</dbReference>
<evidence type="ECO:0000313" key="10">
    <source>
        <dbReference type="EMBL" id="NMV36426.1"/>
    </source>
</evidence>
<comment type="catalytic activity">
    <reaction evidence="5">
        <text>N,N-dimethyl-1,4-phenylenediamine + anthranilate + 2 NAD(+) = 2-(4-dimethylaminophenyl)diazenylbenzoate + 2 NADH + 2 H(+)</text>
        <dbReference type="Rhea" id="RHEA:55872"/>
        <dbReference type="ChEBI" id="CHEBI:15378"/>
        <dbReference type="ChEBI" id="CHEBI:15783"/>
        <dbReference type="ChEBI" id="CHEBI:16567"/>
        <dbReference type="ChEBI" id="CHEBI:57540"/>
        <dbReference type="ChEBI" id="CHEBI:57945"/>
        <dbReference type="ChEBI" id="CHEBI:71579"/>
        <dbReference type="EC" id="1.7.1.17"/>
    </reaction>
    <physiologicalReaction direction="right-to-left" evidence="5">
        <dbReference type="Rhea" id="RHEA:55874"/>
    </physiologicalReaction>
</comment>
<evidence type="ECO:0000313" key="11">
    <source>
        <dbReference type="Proteomes" id="UP000077927"/>
    </source>
</evidence>
<gene>
    <name evidence="6" type="primary">azoR</name>
    <name evidence="9" type="ORF">A9Y76_19075</name>
    <name evidence="8" type="ORF">ACS15_4037</name>
    <name evidence="10" type="ORF">HGR00_00700</name>
</gene>
<dbReference type="HAMAP" id="MF_01216">
    <property type="entry name" value="Azoreductase_type1"/>
    <property type="match status" value="1"/>
</dbReference>
<feature type="binding site" evidence="6">
    <location>
        <begin position="96"/>
        <end position="99"/>
    </location>
    <ligand>
        <name>FMN</name>
        <dbReference type="ChEBI" id="CHEBI:58210"/>
    </ligand>
</feature>
<dbReference type="PATRIC" id="fig|190721.6.peg.3989"/>
<reference evidence="9" key="3">
    <citation type="submission" date="2016-06" db="EMBL/GenBank/DDBJ databases">
        <authorList>
            <person name="Kjaerup R.B."/>
            <person name="Dalgaard T.S."/>
            <person name="Juul-Madsen H.R."/>
        </authorList>
    </citation>
    <scope>NUCLEOTIDE SEQUENCE [LARGE SCALE GENOMIC DNA]</scope>
    <source>
        <strain evidence="9">ATCC 49129</strain>
    </source>
</reference>
<dbReference type="InterPro" id="IPR050104">
    <property type="entry name" value="FMN-dep_NADH:Q_OxRdtase_AzoR1"/>
</dbReference>
<dbReference type="Pfam" id="PF02525">
    <property type="entry name" value="Flavodoxin_2"/>
    <property type="match status" value="1"/>
</dbReference>
<dbReference type="GO" id="GO:0016655">
    <property type="term" value="F:oxidoreductase activity, acting on NAD(P)H, quinone or similar compound as acceptor"/>
    <property type="evidence" value="ECO:0007669"/>
    <property type="project" value="InterPro"/>
</dbReference>
<dbReference type="OrthoDB" id="9787136at2"/>
<dbReference type="GO" id="GO:0009055">
    <property type="term" value="F:electron transfer activity"/>
    <property type="evidence" value="ECO:0007669"/>
    <property type="project" value="UniProtKB-UniRule"/>
</dbReference>
<dbReference type="GO" id="GO:0016652">
    <property type="term" value="F:oxidoreductase activity, acting on NAD(P)H as acceptor"/>
    <property type="evidence" value="ECO:0007669"/>
    <property type="project" value="UniProtKB-UniRule"/>
</dbReference>
<evidence type="ECO:0000256" key="5">
    <source>
        <dbReference type="ARBA" id="ARBA00048542"/>
    </source>
</evidence>
<dbReference type="InterPro" id="IPR003680">
    <property type="entry name" value="Flavodoxin_fold"/>
</dbReference>
<keyword evidence="4 6" id="KW-0520">NAD</keyword>
<reference evidence="8 11" key="1">
    <citation type="submission" date="2015-09" db="EMBL/GenBank/DDBJ databases">
        <authorList>
            <person name="Xu Y."/>
            <person name="Nagy A."/>
            <person name="Liu N.T."/>
            <person name="Nou X."/>
        </authorList>
    </citation>
    <scope>NUCLEOTIDE SEQUENCE [LARGE SCALE GENOMIC DNA]</scope>
    <source>
        <strain evidence="8 11">FC1138</strain>
    </source>
</reference>
<dbReference type="AlphaFoldDB" id="A0A192A338"/>
<evidence type="ECO:0000256" key="4">
    <source>
        <dbReference type="ARBA" id="ARBA00023027"/>
    </source>
</evidence>
<dbReference type="EMBL" id="CP016023">
    <property type="protein sequence ID" value="ANJ74686.1"/>
    <property type="molecule type" value="Genomic_DNA"/>
</dbReference>